<protein>
    <submittedName>
        <fullName evidence="1">Uncharacterized protein</fullName>
    </submittedName>
</protein>
<gene>
    <name evidence="1" type="ORF">C8J48_1717</name>
</gene>
<evidence type="ECO:0000313" key="2">
    <source>
        <dbReference type="Proteomes" id="UP000241639"/>
    </source>
</evidence>
<dbReference type="Proteomes" id="UP000241639">
    <property type="component" value="Unassembled WGS sequence"/>
</dbReference>
<keyword evidence="2" id="KW-1185">Reference proteome</keyword>
<dbReference type="RefSeq" id="WP_107725838.1">
    <property type="nucleotide sequence ID" value="NZ_PZZP01000001.1"/>
</dbReference>
<organism evidence="1 2">
    <name type="scientific">Desmospora activa DSM 45169</name>
    <dbReference type="NCBI Taxonomy" id="1121389"/>
    <lineage>
        <taxon>Bacteria</taxon>
        <taxon>Bacillati</taxon>
        <taxon>Bacillota</taxon>
        <taxon>Bacilli</taxon>
        <taxon>Bacillales</taxon>
        <taxon>Thermoactinomycetaceae</taxon>
        <taxon>Desmospora</taxon>
    </lineage>
</organism>
<comment type="caution">
    <text evidence="1">The sequence shown here is derived from an EMBL/GenBank/DDBJ whole genome shotgun (WGS) entry which is preliminary data.</text>
</comment>
<accession>A0A2T4ZB65</accession>
<name>A0A2T4ZB65_9BACL</name>
<dbReference type="AlphaFoldDB" id="A0A2T4ZB65"/>
<reference evidence="1 2" key="1">
    <citation type="submission" date="2018-04" db="EMBL/GenBank/DDBJ databases">
        <title>Genomic Encyclopedia of Archaeal and Bacterial Type Strains, Phase II (KMG-II): from individual species to whole genera.</title>
        <authorList>
            <person name="Goeker M."/>
        </authorList>
    </citation>
    <scope>NUCLEOTIDE SEQUENCE [LARGE SCALE GENOMIC DNA]</scope>
    <source>
        <strain evidence="1 2">DSM 45169</strain>
    </source>
</reference>
<dbReference type="EMBL" id="PZZP01000001">
    <property type="protein sequence ID" value="PTM59115.1"/>
    <property type="molecule type" value="Genomic_DNA"/>
</dbReference>
<evidence type="ECO:0000313" key="1">
    <source>
        <dbReference type="EMBL" id="PTM59115.1"/>
    </source>
</evidence>
<sequence length="103" mass="12007">MGNPNLYRELAQTVNRSLGRQAITTTLIEQTVAEAKKVRRLRGTWGLVKFLEGRMDRLFSSHEMEKLKLHPRRRELSYRMLDHLVAEGVMSPTESLMLKRMVP</sequence>
<proteinExistence type="predicted"/>
<dbReference type="OrthoDB" id="2988973at2"/>